<evidence type="ECO:0000256" key="4">
    <source>
        <dbReference type="ARBA" id="ARBA00024746"/>
    </source>
</evidence>
<evidence type="ECO:0000259" key="7">
    <source>
        <dbReference type="Pfam" id="PF13860"/>
    </source>
</evidence>
<comment type="caution">
    <text evidence="9">The sequence shown here is derived from an EMBL/GenBank/DDBJ whole genome shotgun (WGS) entry which is preliminary data.</text>
</comment>
<feature type="domain" description="FlgD/Vpr Ig-like" evidence="7">
    <location>
        <begin position="102"/>
        <end position="177"/>
    </location>
</feature>
<evidence type="ECO:0000256" key="2">
    <source>
        <dbReference type="ARBA" id="ARBA00016013"/>
    </source>
</evidence>
<dbReference type="Pfam" id="PF03963">
    <property type="entry name" value="FlgD"/>
    <property type="match status" value="1"/>
</dbReference>
<accession>A0AAE3P1E9</accession>
<gene>
    <name evidence="9" type="ORF">P0M35_03785</name>
</gene>
<dbReference type="EMBL" id="JARGDL010000003">
    <property type="protein sequence ID" value="MDF1611258.1"/>
    <property type="molecule type" value="Genomic_DNA"/>
</dbReference>
<organism evidence="9 10">
    <name type="scientific">Stygiobacter electus</name>
    <dbReference type="NCBI Taxonomy" id="3032292"/>
    <lineage>
        <taxon>Bacteria</taxon>
        <taxon>Pseudomonadati</taxon>
        <taxon>Ignavibacteriota</taxon>
        <taxon>Ignavibacteria</taxon>
        <taxon>Ignavibacteriales</taxon>
        <taxon>Melioribacteraceae</taxon>
        <taxon>Stygiobacter</taxon>
    </lineage>
</organism>
<dbReference type="Pfam" id="PF13861">
    <property type="entry name" value="FLgD_tudor"/>
    <property type="match status" value="1"/>
</dbReference>
<dbReference type="Gene3D" id="2.30.30.910">
    <property type="match status" value="1"/>
</dbReference>
<feature type="region of interest" description="Disordered" evidence="6">
    <location>
        <begin position="1"/>
        <end position="20"/>
    </location>
</feature>
<dbReference type="GO" id="GO:0044781">
    <property type="term" value="P:bacterial-type flagellum organization"/>
    <property type="evidence" value="ECO:0007669"/>
    <property type="project" value="UniProtKB-UniRule"/>
</dbReference>
<evidence type="ECO:0000256" key="3">
    <source>
        <dbReference type="ARBA" id="ARBA00022795"/>
    </source>
</evidence>
<protein>
    <recommendedName>
        <fullName evidence="2 5">Basal-body rod modification protein FlgD</fullName>
    </recommendedName>
</protein>
<evidence type="ECO:0000259" key="8">
    <source>
        <dbReference type="Pfam" id="PF13861"/>
    </source>
</evidence>
<keyword evidence="9" id="KW-0969">Cilium</keyword>
<evidence type="ECO:0000256" key="5">
    <source>
        <dbReference type="RuleBase" id="RU362076"/>
    </source>
</evidence>
<evidence type="ECO:0000313" key="9">
    <source>
        <dbReference type="EMBL" id="MDF1611258.1"/>
    </source>
</evidence>
<dbReference type="AlphaFoldDB" id="A0AAE3P1E9"/>
<reference evidence="9" key="1">
    <citation type="submission" date="2023-03" db="EMBL/GenBank/DDBJ databases">
        <title>Stygiobacter electus gen. nov., sp. nov., facultatively anaerobic thermotolerant bacterium of the class Ignavibacteria from a well of Yessentuki mineral water deposit.</title>
        <authorList>
            <person name="Podosokorskaya O.A."/>
            <person name="Elcheninov A.G."/>
            <person name="Petrova N.F."/>
            <person name="Zavarzina D.G."/>
            <person name="Kublanov I.V."/>
            <person name="Merkel A.Y."/>
        </authorList>
    </citation>
    <scope>NUCLEOTIDE SEQUENCE</scope>
    <source>
        <strain evidence="9">09-Me</strain>
    </source>
</reference>
<keyword evidence="9" id="KW-0966">Cell projection</keyword>
<comment type="similarity">
    <text evidence="1 5">Belongs to the FlgD family.</text>
</comment>
<dbReference type="Proteomes" id="UP001221302">
    <property type="component" value="Unassembled WGS sequence"/>
</dbReference>
<keyword evidence="10" id="KW-1185">Reference proteome</keyword>
<dbReference type="InterPro" id="IPR005648">
    <property type="entry name" value="FlgD"/>
</dbReference>
<proteinExistence type="inferred from homology"/>
<dbReference type="Gene3D" id="2.60.40.4070">
    <property type="match status" value="1"/>
</dbReference>
<dbReference type="RefSeq" id="WP_321535024.1">
    <property type="nucleotide sequence ID" value="NZ_JARGDL010000003.1"/>
</dbReference>
<feature type="domain" description="FlgD Tudor-like" evidence="8">
    <location>
        <begin position="90"/>
        <end position="218"/>
    </location>
</feature>
<keyword evidence="3 5" id="KW-1005">Bacterial flagellum biogenesis</keyword>
<dbReference type="InterPro" id="IPR025965">
    <property type="entry name" value="FlgD/Vpr_Ig-like"/>
</dbReference>
<keyword evidence="9" id="KW-0282">Flagellum</keyword>
<feature type="compositionally biased region" description="Low complexity" evidence="6">
    <location>
        <begin position="1"/>
        <end position="18"/>
    </location>
</feature>
<evidence type="ECO:0000313" key="10">
    <source>
        <dbReference type="Proteomes" id="UP001221302"/>
    </source>
</evidence>
<dbReference type="InterPro" id="IPR025963">
    <property type="entry name" value="FLgD_Tudor"/>
</dbReference>
<comment type="function">
    <text evidence="4 5">Required for flagellar hook formation. May act as a scaffolding protein.</text>
</comment>
<name>A0AAE3P1E9_9BACT</name>
<dbReference type="Pfam" id="PF13860">
    <property type="entry name" value="FlgD_ig"/>
    <property type="match status" value="1"/>
</dbReference>
<evidence type="ECO:0000256" key="6">
    <source>
        <dbReference type="SAM" id="MobiDB-lite"/>
    </source>
</evidence>
<sequence>MVDGITSQSATTTNQSANVKNGTLGKDDFLKLMIAQLKNQDPLNPMNGTEYAAQLAQFTSLEQLTNLNANVSKSIDTNYVLTQSINNTLAATLIGKEVKINGNTIQNNGQENVTIGYNLPNGVASVNVKIYNEQGALVRTIYDVPKNLGTNKLSYDFSDNSGGKLPNGNYTFEIEALDMNNKNLTTSVFKQGLINSIRFTSNGAVLVVDGAEYSFSDVLEIINHNGGDN</sequence>
<evidence type="ECO:0000256" key="1">
    <source>
        <dbReference type="ARBA" id="ARBA00010577"/>
    </source>
</evidence>